<dbReference type="AlphaFoldDB" id="A0A699GJL7"/>
<reference evidence="2" key="1">
    <citation type="journal article" date="2019" name="Sci. Rep.">
        <title>Draft genome of Tanacetum cinerariifolium, the natural source of mosquito coil.</title>
        <authorList>
            <person name="Yamashiro T."/>
            <person name="Shiraishi A."/>
            <person name="Satake H."/>
            <person name="Nakayama K."/>
        </authorList>
    </citation>
    <scope>NUCLEOTIDE SEQUENCE</scope>
</reference>
<proteinExistence type="predicted"/>
<sequence>MNMAFILVDKAFKLNYLTPTNNKQRISLNPCNRQIAQLGMNLGQDRQMQMVEGNAAQAEGNAIRINGNQIRCYNCKGLGHFPRICIVRPRRRDAAYLQTQLLMLKRKKQESNSKLKSLIYGSAEVHNYDNCYDNEIFNMFTQKEQYTKLLEPIPKPQQVKQNDSNVISEVSSVEQDGGTVDQHPVSEQKDTTKGTSVNTQFCKQSILGKPPSSSKPKVYAVTPYLKSKGLPKIDETHALSKPVTSNSLPTLQKSNVMKNDNKDVNSDSNGLFSIGEDNTAKTRRRQPRRNTKNDRVPFMSKSSYNKNKEVEVEKHLRNLLLSKNKEHMSSECNHVKLAIRNDKSEVVCAMCKQCLITANHDVCVLNYVNDMNSRGKKQKANVSNTKNKKKQKLMVMKPKKVGSNEYLLHLSLINLDLALGGHQLEDFMTLKEK</sequence>
<evidence type="ECO:0000313" key="2">
    <source>
        <dbReference type="EMBL" id="GEU29571.1"/>
    </source>
</evidence>
<name>A0A699GJL7_TANCI</name>
<feature type="compositionally biased region" description="Basic residues" evidence="1">
    <location>
        <begin position="281"/>
        <end position="290"/>
    </location>
</feature>
<evidence type="ECO:0000256" key="1">
    <source>
        <dbReference type="SAM" id="MobiDB-lite"/>
    </source>
</evidence>
<dbReference type="EMBL" id="BKCJ010000080">
    <property type="protein sequence ID" value="GEU29571.1"/>
    <property type="molecule type" value="Genomic_DNA"/>
</dbReference>
<gene>
    <name evidence="2" type="ORF">Tci_001549</name>
</gene>
<feature type="region of interest" description="Disordered" evidence="1">
    <location>
        <begin position="257"/>
        <end position="300"/>
    </location>
</feature>
<organism evidence="2">
    <name type="scientific">Tanacetum cinerariifolium</name>
    <name type="common">Dalmatian daisy</name>
    <name type="synonym">Chrysanthemum cinerariifolium</name>
    <dbReference type="NCBI Taxonomy" id="118510"/>
    <lineage>
        <taxon>Eukaryota</taxon>
        <taxon>Viridiplantae</taxon>
        <taxon>Streptophyta</taxon>
        <taxon>Embryophyta</taxon>
        <taxon>Tracheophyta</taxon>
        <taxon>Spermatophyta</taxon>
        <taxon>Magnoliopsida</taxon>
        <taxon>eudicotyledons</taxon>
        <taxon>Gunneridae</taxon>
        <taxon>Pentapetalae</taxon>
        <taxon>asterids</taxon>
        <taxon>campanulids</taxon>
        <taxon>Asterales</taxon>
        <taxon>Asteraceae</taxon>
        <taxon>Asteroideae</taxon>
        <taxon>Anthemideae</taxon>
        <taxon>Anthemidinae</taxon>
        <taxon>Tanacetum</taxon>
    </lineage>
</organism>
<protein>
    <recommendedName>
        <fullName evidence="3">CCHC-type domain-containing protein</fullName>
    </recommendedName>
</protein>
<evidence type="ECO:0008006" key="3">
    <source>
        <dbReference type="Google" id="ProtNLM"/>
    </source>
</evidence>
<comment type="caution">
    <text evidence="2">The sequence shown here is derived from an EMBL/GenBank/DDBJ whole genome shotgun (WGS) entry which is preliminary data.</text>
</comment>
<accession>A0A699GJL7</accession>
<feature type="region of interest" description="Disordered" evidence="1">
    <location>
        <begin position="170"/>
        <end position="196"/>
    </location>
</feature>